<evidence type="ECO:0000313" key="10">
    <source>
        <dbReference type="EMBL" id="SEG86985.1"/>
    </source>
</evidence>
<dbReference type="HAMAP" id="MF_00050">
    <property type="entry name" value="EF_Ts"/>
    <property type="match status" value="1"/>
</dbReference>
<organism evidence="10 11">
    <name type="scientific">Thermomonospora echinospora</name>
    <dbReference type="NCBI Taxonomy" id="1992"/>
    <lineage>
        <taxon>Bacteria</taxon>
        <taxon>Bacillati</taxon>
        <taxon>Actinomycetota</taxon>
        <taxon>Actinomycetes</taxon>
        <taxon>Streptosporangiales</taxon>
        <taxon>Thermomonosporaceae</taxon>
        <taxon>Thermomonospora</taxon>
    </lineage>
</organism>
<evidence type="ECO:0000256" key="2">
    <source>
        <dbReference type="ARBA" id="ARBA00016956"/>
    </source>
</evidence>
<name>A0A1H6DQW3_9ACTN</name>
<dbReference type="PROSITE" id="PS01126">
    <property type="entry name" value="EF_TS_1"/>
    <property type="match status" value="1"/>
</dbReference>
<dbReference type="InterPro" id="IPR014039">
    <property type="entry name" value="Transl_elong_EFTs/EF1B_dimer"/>
</dbReference>
<dbReference type="PANTHER" id="PTHR11741">
    <property type="entry name" value="ELONGATION FACTOR TS"/>
    <property type="match status" value="1"/>
</dbReference>
<proteinExistence type="inferred from homology"/>
<dbReference type="FunFam" id="1.10.286.20:FF:000001">
    <property type="entry name" value="Elongation factor Ts"/>
    <property type="match status" value="1"/>
</dbReference>
<protein>
    <recommendedName>
        <fullName evidence="2 6">Elongation factor Ts</fullName>
        <shortName evidence="6">EF-Ts</shortName>
    </recommendedName>
</protein>
<sequence>MANFTAADVKRLRELTGSGMMDCKNALVESEGDFDKAVEILRLKGAKDVGKRAERTAGNGLVAEHFNGTGDGAILELNCETDFVAKNAGFIELADRIVRFAAESDAADAPALLGLEIEPGKTVQALIEENSAKIGEKLELRRFAHFKGAYVTSYLHKSDPSLPPTTGVLVQLDTENPEIGKDIAQQIAAMAPKYLTRDDVPAEAIEKERALAEQITRDEGKPEKAIPKIVEGRVNAYFRDFVLVEQAFVKDGKKTIAKVLDEAGVKVERFARFKVGQA</sequence>
<dbReference type="AlphaFoldDB" id="A0A1H6DQW3"/>
<dbReference type="SUPFAM" id="SSF54713">
    <property type="entry name" value="Elongation factor Ts (EF-Ts), dimerisation domain"/>
    <property type="match status" value="2"/>
</dbReference>
<dbReference type="InterPro" id="IPR036402">
    <property type="entry name" value="EF-Ts_dimer_sf"/>
</dbReference>
<evidence type="ECO:0000313" key="11">
    <source>
        <dbReference type="Proteomes" id="UP000236723"/>
    </source>
</evidence>
<dbReference type="SUPFAM" id="SSF46934">
    <property type="entry name" value="UBA-like"/>
    <property type="match status" value="1"/>
</dbReference>
<evidence type="ECO:0000256" key="8">
    <source>
        <dbReference type="RuleBase" id="RU000643"/>
    </source>
</evidence>
<accession>A0A1H6DQW3</accession>
<evidence type="ECO:0000256" key="7">
    <source>
        <dbReference type="RuleBase" id="RU000642"/>
    </source>
</evidence>
<keyword evidence="6" id="KW-0963">Cytoplasm</keyword>
<dbReference type="NCBIfam" id="TIGR00116">
    <property type="entry name" value="tsf"/>
    <property type="match status" value="1"/>
</dbReference>
<dbReference type="Proteomes" id="UP000236723">
    <property type="component" value="Unassembled WGS sequence"/>
</dbReference>
<comment type="similarity">
    <text evidence="1 6 7">Belongs to the EF-Ts family.</text>
</comment>
<dbReference type="InterPro" id="IPR018101">
    <property type="entry name" value="Transl_elong_Ts_CS"/>
</dbReference>
<feature type="region of interest" description="Involved in Mg(2+) ion dislocation from EF-Tu" evidence="6">
    <location>
        <begin position="81"/>
        <end position="84"/>
    </location>
</feature>
<dbReference type="InterPro" id="IPR001816">
    <property type="entry name" value="Transl_elong_EFTs/EF1B"/>
</dbReference>
<evidence type="ECO:0000256" key="4">
    <source>
        <dbReference type="ARBA" id="ARBA00022917"/>
    </source>
</evidence>
<dbReference type="RefSeq" id="WP_103943057.1">
    <property type="nucleotide sequence ID" value="NZ_FNVO01000020.1"/>
</dbReference>
<comment type="subcellular location">
    <subcellularLocation>
        <location evidence="6 8">Cytoplasm</location>
    </subcellularLocation>
</comment>
<dbReference type="Gene3D" id="3.30.479.20">
    <property type="entry name" value="Elongation factor Ts, dimerisation domain"/>
    <property type="match status" value="2"/>
</dbReference>
<gene>
    <name evidence="6" type="primary">tsf</name>
    <name evidence="10" type="ORF">SAMN04489712_12046</name>
</gene>
<dbReference type="OrthoDB" id="9808348at2"/>
<dbReference type="GO" id="GO:0003746">
    <property type="term" value="F:translation elongation factor activity"/>
    <property type="evidence" value="ECO:0007669"/>
    <property type="project" value="UniProtKB-UniRule"/>
</dbReference>
<evidence type="ECO:0000256" key="5">
    <source>
        <dbReference type="ARBA" id="ARBA00025453"/>
    </source>
</evidence>
<evidence type="ECO:0000259" key="9">
    <source>
        <dbReference type="Pfam" id="PF00889"/>
    </source>
</evidence>
<comment type="function">
    <text evidence="5 6 7">Associates with the EF-Tu.GDP complex and induces the exchange of GDP to GTP. It remains bound to the aminoacyl-tRNA.EF-Tu.GTP complex up to the GTP hydrolysis stage on the ribosome.</text>
</comment>
<dbReference type="GO" id="GO:0005737">
    <property type="term" value="C:cytoplasm"/>
    <property type="evidence" value="ECO:0007669"/>
    <property type="project" value="UniProtKB-SubCell"/>
</dbReference>
<reference evidence="11" key="1">
    <citation type="submission" date="2016-10" db="EMBL/GenBank/DDBJ databases">
        <authorList>
            <person name="Varghese N."/>
            <person name="Submissions S."/>
        </authorList>
    </citation>
    <scope>NUCLEOTIDE SEQUENCE [LARGE SCALE GENOMIC DNA]</scope>
    <source>
        <strain evidence="11">DSM 43163</strain>
    </source>
</reference>
<keyword evidence="4 6" id="KW-0648">Protein biosynthesis</keyword>
<dbReference type="Pfam" id="PF00889">
    <property type="entry name" value="EF_TS"/>
    <property type="match status" value="1"/>
</dbReference>
<dbReference type="PANTHER" id="PTHR11741:SF0">
    <property type="entry name" value="ELONGATION FACTOR TS, MITOCHONDRIAL"/>
    <property type="match status" value="1"/>
</dbReference>
<evidence type="ECO:0000256" key="1">
    <source>
        <dbReference type="ARBA" id="ARBA00005532"/>
    </source>
</evidence>
<dbReference type="EMBL" id="FNVO01000020">
    <property type="protein sequence ID" value="SEG86985.1"/>
    <property type="molecule type" value="Genomic_DNA"/>
</dbReference>
<dbReference type="Gene3D" id="1.10.8.10">
    <property type="entry name" value="DNA helicase RuvA subunit, C-terminal domain"/>
    <property type="match status" value="1"/>
</dbReference>
<keyword evidence="11" id="KW-1185">Reference proteome</keyword>
<dbReference type="FunFam" id="1.10.8.10:FF:000001">
    <property type="entry name" value="Elongation factor Ts"/>
    <property type="match status" value="1"/>
</dbReference>
<dbReference type="Gene3D" id="1.10.286.20">
    <property type="match status" value="1"/>
</dbReference>
<evidence type="ECO:0000256" key="6">
    <source>
        <dbReference type="HAMAP-Rule" id="MF_00050"/>
    </source>
</evidence>
<evidence type="ECO:0000256" key="3">
    <source>
        <dbReference type="ARBA" id="ARBA00022768"/>
    </source>
</evidence>
<dbReference type="InterPro" id="IPR009060">
    <property type="entry name" value="UBA-like_sf"/>
</dbReference>
<dbReference type="PROSITE" id="PS01127">
    <property type="entry name" value="EF_TS_2"/>
    <property type="match status" value="1"/>
</dbReference>
<feature type="domain" description="Translation elongation factor EFTs/EF1B dimerisation" evidence="9">
    <location>
        <begin position="72"/>
        <end position="277"/>
    </location>
</feature>
<dbReference type="CDD" id="cd14275">
    <property type="entry name" value="UBA_EF-Ts"/>
    <property type="match status" value="1"/>
</dbReference>
<keyword evidence="3 6" id="KW-0251">Elongation factor</keyword>